<accession>A0AA38WSM9</accession>
<sequence length="93" mass="10211">MSSRAVVGNILALALKDRLARVRAPLGTKGQRPYRPLLRYPALDQSSGRFRGESMGWPAGRLMGAGISRCPYGSGYPRNYVPIASHQRTKMGH</sequence>
<comment type="caution">
    <text evidence="1">The sequence shown here is derived from an EMBL/GenBank/DDBJ whole genome shotgun (WGS) entry which is preliminary data.</text>
</comment>
<dbReference type="AlphaFoldDB" id="A0AA38WSM9"/>
<proteinExistence type="predicted"/>
<organism evidence="1 2">
    <name type="scientific">Centaurea solstitialis</name>
    <name type="common">yellow star-thistle</name>
    <dbReference type="NCBI Taxonomy" id="347529"/>
    <lineage>
        <taxon>Eukaryota</taxon>
        <taxon>Viridiplantae</taxon>
        <taxon>Streptophyta</taxon>
        <taxon>Embryophyta</taxon>
        <taxon>Tracheophyta</taxon>
        <taxon>Spermatophyta</taxon>
        <taxon>Magnoliopsida</taxon>
        <taxon>eudicotyledons</taxon>
        <taxon>Gunneridae</taxon>
        <taxon>Pentapetalae</taxon>
        <taxon>asterids</taxon>
        <taxon>campanulids</taxon>
        <taxon>Asterales</taxon>
        <taxon>Asteraceae</taxon>
        <taxon>Carduoideae</taxon>
        <taxon>Cardueae</taxon>
        <taxon>Centaureinae</taxon>
        <taxon>Centaurea</taxon>
    </lineage>
</organism>
<dbReference type="EMBL" id="JARYMX010000002">
    <property type="protein sequence ID" value="KAJ9561231.1"/>
    <property type="molecule type" value="Genomic_DNA"/>
</dbReference>
<gene>
    <name evidence="1" type="ORF">OSB04_006391</name>
</gene>
<keyword evidence="2" id="KW-1185">Reference proteome</keyword>
<name>A0AA38WSM9_9ASTR</name>
<evidence type="ECO:0000313" key="2">
    <source>
        <dbReference type="Proteomes" id="UP001172457"/>
    </source>
</evidence>
<protein>
    <submittedName>
        <fullName evidence="1">Uncharacterized protein</fullName>
    </submittedName>
</protein>
<reference evidence="1" key="1">
    <citation type="submission" date="2023-03" db="EMBL/GenBank/DDBJ databases">
        <title>Chromosome-scale reference genome and RAD-based genetic map of yellow starthistle (Centaurea solstitialis) reveal putative structural variation and QTLs associated with invader traits.</title>
        <authorList>
            <person name="Reatini B."/>
            <person name="Cang F.A."/>
            <person name="Jiang Q."/>
            <person name="Mckibben M.T.W."/>
            <person name="Barker M.S."/>
            <person name="Rieseberg L.H."/>
            <person name="Dlugosch K.M."/>
        </authorList>
    </citation>
    <scope>NUCLEOTIDE SEQUENCE</scope>
    <source>
        <strain evidence="1">CAN-66</strain>
        <tissue evidence="1">Leaf</tissue>
    </source>
</reference>
<evidence type="ECO:0000313" key="1">
    <source>
        <dbReference type="EMBL" id="KAJ9561231.1"/>
    </source>
</evidence>
<dbReference type="Proteomes" id="UP001172457">
    <property type="component" value="Chromosome 2"/>
</dbReference>